<evidence type="ECO:0000256" key="1">
    <source>
        <dbReference type="ARBA" id="ARBA00022741"/>
    </source>
</evidence>
<evidence type="ECO:0000313" key="5">
    <source>
        <dbReference type="Proteomes" id="UP001501456"/>
    </source>
</evidence>
<dbReference type="GO" id="GO:0005524">
    <property type="term" value="F:ATP binding"/>
    <property type="evidence" value="ECO:0007669"/>
    <property type="project" value="UniProtKB-KW"/>
</dbReference>
<keyword evidence="2 4" id="KW-0067">ATP-binding</keyword>
<dbReference type="Proteomes" id="UP001501456">
    <property type="component" value="Unassembled WGS sequence"/>
</dbReference>
<accession>A0ABP7H1U5</accession>
<dbReference type="CDD" id="cd00267">
    <property type="entry name" value="ABC_ATPase"/>
    <property type="match status" value="1"/>
</dbReference>
<dbReference type="PANTHER" id="PTHR43158:SF1">
    <property type="entry name" value="ABC TRANSPORTER, ATP-BINDING PROTEIN"/>
    <property type="match status" value="1"/>
</dbReference>
<dbReference type="SMART" id="SM00382">
    <property type="entry name" value="AAA"/>
    <property type="match status" value="1"/>
</dbReference>
<dbReference type="InterPro" id="IPR003593">
    <property type="entry name" value="AAA+_ATPase"/>
</dbReference>
<organism evidence="4 5">
    <name type="scientific">Corallibacter vietnamensis</name>
    <dbReference type="NCBI Taxonomy" id="904130"/>
    <lineage>
        <taxon>Bacteria</taxon>
        <taxon>Pseudomonadati</taxon>
        <taxon>Bacteroidota</taxon>
        <taxon>Flavobacteriia</taxon>
        <taxon>Flavobacteriales</taxon>
        <taxon>Flavobacteriaceae</taxon>
        <taxon>Corallibacter</taxon>
    </lineage>
</organism>
<dbReference type="PANTHER" id="PTHR43158">
    <property type="entry name" value="SKFA PEPTIDE EXPORT ATP-BINDING PROTEIN SKFE"/>
    <property type="match status" value="1"/>
</dbReference>
<evidence type="ECO:0000313" key="4">
    <source>
        <dbReference type="EMBL" id="GAA3782188.1"/>
    </source>
</evidence>
<dbReference type="Pfam" id="PF00005">
    <property type="entry name" value="ABC_tran"/>
    <property type="match status" value="1"/>
</dbReference>
<proteinExistence type="predicted"/>
<evidence type="ECO:0000256" key="2">
    <source>
        <dbReference type="ARBA" id="ARBA00022840"/>
    </source>
</evidence>
<dbReference type="EMBL" id="BAABBI010000001">
    <property type="protein sequence ID" value="GAA3782188.1"/>
    <property type="molecule type" value="Genomic_DNA"/>
</dbReference>
<gene>
    <name evidence="4" type="ORF">GCM10022271_13090</name>
</gene>
<comment type="caution">
    <text evidence="4">The sequence shown here is derived from an EMBL/GenBank/DDBJ whole genome shotgun (WGS) entry which is preliminary data.</text>
</comment>
<dbReference type="InterPro" id="IPR003439">
    <property type="entry name" value="ABC_transporter-like_ATP-bd"/>
</dbReference>
<dbReference type="SUPFAM" id="SSF52540">
    <property type="entry name" value="P-loop containing nucleoside triphosphate hydrolases"/>
    <property type="match status" value="1"/>
</dbReference>
<protein>
    <submittedName>
        <fullName evidence="4">ATP-binding cassette domain-containing protein</fullName>
    </submittedName>
</protein>
<evidence type="ECO:0000259" key="3">
    <source>
        <dbReference type="PROSITE" id="PS50893"/>
    </source>
</evidence>
<name>A0ABP7H1U5_9FLAO</name>
<feature type="domain" description="ABC transporter" evidence="3">
    <location>
        <begin position="3"/>
        <end position="219"/>
    </location>
</feature>
<dbReference type="RefSeq" id="WP_344728547.1">
    <property type="nucleotide sequence ID" value="NZ_BAABBI010000001.1"/>
</dbReference>
<keyword evidence="1" id="KW-0547">Nucleotide-binding</keyword>
<sequence length="220" mass="25680">MILEIDNVELWFKDKRILHGIYLKAKKGEVTGILGSNGSGKSCLLKIIFGHLTPKYKLIRIDNKPITKAFYKTKLVAYLPQQHFFPKNLKIKKLFKFLKVDWQEFSSLFSGFSKYHNSKINKLSGGEQRVIETYLVLKGPHKIVLLDEPFSHLSPHYIECFINLINTIKSSKIIILTDHIYQHIINISDKLYLLENGYSREINDLEDLKFYKYVSENTIL</sequence>
<keyword evidence="5" id="KW-1185">Reference proteome</keyword>
<reference evidence="5" key="1">
    <citation type="journal article" date="2019" name="Int. J. Syst. Evol. Microbiol.">
        <title>The Global Catalogue of Microorganisms (GCM) 10K type strain sequencing project: providing services to taxonomists for standard genome sequencing and annotation.</title>
        <authorList>
            <consortium name="The Broad Institute Genomics Platform"/>
            <consortium name="The Broad Institute Genome Sequencing Center for Infectious Disease"/>
            <person name="Wu L."/>
            <person name="Ma J."/>
        </authorList>
    </citation>
    <scope>NUCLEOTIDE SEQUENCE [LARGE SCALE GENOMIC DNA]</scope>
    <source>
        <strain evidence="5">JCM 17525</strain>
    </source>
</reference>
<dbReference type="Gene3D" id="3.40.50.300">
    <property type="entry name" value="P-loop containing nucleotide triphosphate hydrolases"/>
    <property type="match status" value="1"/>
</dbReference>
<dbReference type="InterPro" id="IPR027417">
    <property type="entry name" value="P-loop_NTPase"/>
</dbReference>
<dbReference type="PROSITE" id="PS50893">
    <property type="entry name" value="ABC_TRANSPORTER_2"/>
    <property type="match status" value="1"/>
</dbReference>